<evidence type="ECO:0000313" key="3">
    <source>
        <dbReference type="Proteomes" id="UP000228531"/>
    </source>
</evidence>
<accession>A0A2M8W0D8</accession>
<dbReference type="RefSeq" id="WP_100369390.1">
    <property type="nucleotide sequence ID" value="NZ_PGTY01000004.1"/>
</dbReference>
<dbReference type="InterPro" id="IPR049458">
    <property type="entry name" value="EpsG-like"/>
</dbReference>
<feature type="transmembrane region" description="Helical" evidence="1">
    <location>
        <begin position="26"/>
        <end position="45"/>
    </location>
</feature>
<proteinExistence type="predicted"/>
<dbReference type="OrthoDB" id="5373240at2"/>
<sequence>MFPYLFVSGIAYCGGMVSVLTRHLSVAGQAMLGLFAVMLCVFIGFRFEVGKDWFQYNHIYDLISEMPLGEALDFTDPGYGGLNWLSYHLGLGATGVFVVCAVILVAGIMMFAAQTPYPWVAVAVTMPHIVTVMAMDHVRQTTALAFILIGLALLARDRVWAFLACVIVGALFHRTGIIVFAFGLVLISKNRVLLYTAFLAIAAVMIEYMLSERLDIYSARYLETEAGSRGALIRLILNAIPAAAFLMLGNRMELSVPFRKVMTIMAWAAIACAIVLPLSPSTVVIDRLGKYFLPVQILFFPMFIARFQGFLPRSLVAGVLVLYLGATQVFWLSNSSLATTYWVPYRSITL</sequence>
<feature type="transmembrane region" description="Helical" evidence="1">
    <location>
        <begin position="89"/>
        <end position="113"/>
    </location>
</feature>
<comment type="caution">
    <text evidence="2">The sequence shown here is derived from an EMBL/GenBank/DDBJ whole genome shotgun (WGS) entry which is preliminary data.</text>
</comment>
<keyword evidence="2" id="KW-0808">Transferase</keyword>
<keyword evidence="1" id="KW-0472">Membrane</keyword>
<evidence type="ECO:0000313" key="2">
    <source>
        <dbReference type="EMBL" id="PJI84385.1"/>
    </source>
</evidence>
<feature type="transmembrane region" description="Helical" evidence="1">
    <location>
        <begin position="231"/>
        <end position="249"/>
    </location>
</feature>
<keyword evidence="1" id="KW-1133">Transmembrane helix</keyword>
<dbReference type="GO" id="GO:0016740">
    <property type="term" value="F:transferase activity"/>
    <property type="evidence" value="ECO:0007669"/>
    <property type="project" value="UniProtKB-KW"/>
</dbReference>
<evidence type="ECO:0000256" key="1">
    <source>
        <dbReference type="SAM" id="Phobius"/>
    </source>
</evidence>
<protein>
    <submittedName>
        <fullName evidence="2">EpsG-like putative glucosyltransferase</fullName>
    </submittedName>
</protein>
<dbReference type="Proteomes" id="UP000228531">
    <property type="component" value="Unassembled WGS sequence"/>
</dbReference>
<reference evidence="2 3" key="1">
    <citation type="submission" date="2017-11" db="EMBL/GenBank/DDBJ databases">
        <title>Genomic Encyclopedia of Archaeal and Bacterial Type Strains, Phase II (KMG-II): From Individual Species to Whole Genera.</title>
        <authorList>
            <person name="Goeker M."/>
        </authorList>
    </citation>
    <scope>NUCLEOTIDE SEQUENCE [LARGE SCALE GENOMIC DNA]</scope>
    <source>
        <strain evidence="2 3">DSM 29128</strain>
    </source>
</reference>
<dbReference type="AlphaFoldDB" id="A0A2M8W0D8"/>
<keyword evidence="3" id="KW-1185">Reference proteome</keyword>
<feature type="transmembrane region" description="Helical" evidence="1">
    <location>
        <begin position="315"/>
        <end position="332"/>
    </location>
</feature>
<name>A0A2M8W0D8_9RHOB</name>
<dbReference type="Pfam" id="PF14897">
    <property type="entry name" value="EpsG"/>
    <property type="match status" value="1"/>
</dbReference>
<keyword evidence="1" id="KW-0812">Transmembrane</keyword>
<feature type="transmembrane region" description="Helical" evidence="1">
    <location>
        <begin position="192"/>
        <end position="210"/>
    </location>
</feature>
<gene>
    <name evidence="2" type="ORF">BC777_3443</name>
</gene>
<feature type="transmembrane region" description="Helical" evidence="1">
    <location>
        <begin position="261"/>
        <end position="279"/>
    </location>
</feature>
<dbReference type="EMBL" id="PGTY01000004">
    <property type="protein sequence ID" value="PJI84385.1"/>
    <property type="molecule type" value="Genomic_DNA"/>
</dbReference>
<organism evidence="2 3">
    <name type="scientific">Yoonia maricola</name>
    <dbReference type="NCBI Taxonomy" id="420999"/>
    <lineage>
        <taxon>Bacteria</taxon>
        <taxon>Pseudomonadati</taxon>
        <taxon>Pseudomonadota</taxon>
        <taxon>Alphaproteobacteria</taxon>
        <taxon>Rhodobacterales</taxon>
        <taxon>Paracoccaceae</taxon>
        <taxon>Yoonia</taxon>
    </lineage>
</organism>
<feature type="transmembrane region" description="Helical" evidence="1">
    <location>
        <begin position="159"/>
        <end position="186"/>
    </location>
</feature>